<evidence type="ECO:0000256" key="1">
    <source>
        <dbReference type="SAM" id="MobiDB-lite"/>
    </source>
</evidence>
<keyword evidence="2" id="KW-0472">Membrane</keyword>
<organism evidence="3">
    <name type="scientific">Tanacetum cinerariifolium</name>
    <name type="common">Dalmatian daisy</name>
    <name type="synonym">Chrysanthemum cinerariifolium</name>
    <dbReference type="NCBI Taxonomy" id="118510"/>
    <lineage>
        <taxon>Eukaryota</taxon>
        <taxon>Viridiplantae</taxon>
        <taxon>Streptophyta</taxon>
        <taxon>Embryophyta</taxon>
        <taxon>Tracheophyta</taxon>
        <taxon>Spermatophyta</taxon>
        <taxon>Magnoliopsida</taxon>
        <taxon>eudicotyledons</taxon>
        <taxon>Gunneridae</taxon>
        <taxon>Pentapetalae</taxon>
        <taxon>asterids</taxon>
        <taxon>campanulids</taxon>
        <taxon>Asterales</taxon>
        <taxon>Asteraceae</taxon>
        <taxon>Asteroideae</taxon>
        <taxon>Anthemideae</taxon>
        <taxon>Anthemidinae</taxon>
        <taxon>Tanacetum</taxon>
    </lineage>
</organism>
<reference evidence="3" key="1">
    <citation type="journal article" date="2019" name="Sci. Rep.">
        <title>Draft genome of Tanacetum cinerariifolium, the natural source of mosquito coil.</title>
        <authorList>
            <person name="Yamashiro T."/>
            <person name="Shiraishi A."/>
            <person name="Satake H."/>
            <person name="Nakayama K."/>
        </authorList>
    </citation>
    <scope>NUCLEOTIDE SEQUENCE</scope>
</reference>
<feature type="compositionally biased region" description="Low complexity" evidence="1">
    <location>
        <begin position="1"/>
        <end position="11"/>
    </location>
</feature>
<dbReference type="AlphaFoldDB" id="A0A6L2MVU8"/>
<protein>
    <submittedName>
        <fullName evidence="3">Reverse transcriptase domain-containing protein</fullName>
    </submittedName>
</protein>
<keyword evidence="2" id="KW-0812">Transmembrane</keyword>
<keyword evidence="2" id="KW-1133">Transmembrane helix</keyword>
<name>A0A6L2MVU8_TANCI</name>
<gene>
    <name evidence="3" type="ORF">Tci_049507</name>
</gene>
<comment type="caution">
    <text evidence="3">The sequence shown here is derived from an EMBL/GenBank/DDBJ whole genome shotgun (WGS) entry which is preliminary data.</text>
</comment>
<accession>A0A6L2MVU8</accession>
<feature type="transmembrane region" description="Helical" evidence="2">
    <location>
        <begin position="781"/>
        <end position="799"/>
    </location>
</feature>
<keyword evidence="3" id="KW-0695">RNA-directed DNA polymerase</keyword>
<dbReference type="EMBL" id="BKCJ010007493">
    <property type="protein sequence ID" value="GEU77529.1"/>
    <property type="molecule type" value="Genomic_DNA"/>
</dbReference>
<keyword evidence="3" id="KW-0808">Transferase</keyword>
<feature type="region of interest" description="Disordered" evidence="1">
    <location>
        <begin position="1"/>
        <end position="23"/>
    </location>
</feature>
<evidence type="ECO:0000256" key="2">
    <source>
        <dbReference type="SAM" id="Phobius"/>
    </source>
</evidence>
<proteinExistence type="predicted"/>
<evidence type="ECO:0000313" key="3">
    <source>
        <dbReference type="EMBL" id="GEU77529.1"/>
    </source>
</evidence>
<sequence>MRTRSSSNLPVVSPPNPSTLNLKRCNRRRSRKPFILEESPVDTMAYQRTMAELLRAPTEGYAEAIVVPPILVEQFELKHSLINVMTSDQFFGLEKDNLHDHIWAARRWLEKELPCSILTLEDLAWDRYKDLLRACPHHGFTELHQLDTFYNALNPIDQDSLNSAAGGNLLERRTQDVLTIIKNKSKFQATPPPAFIKSIEEICVTCGGAHPYYRCLAADGNTFPKVRDNIQGYVAAAAVNYNQGNSVYRPPAITTRSGIILDGPSVLIPPPFINPEEDERVEETLTDQDLAEYTIKVPPPLKMLKALLSNKEKLQELANTPLMKIAQRLSSRSYLKNLETLGNFSLSDFVIVDYESDPRVPHILGIPFLRTARALIEVHGEEMILHDGDERLTLNMIHDTSSYSNQPQKESINLINVFNDSNEDFLEDLFSTNQPSGNPTFSSRPVLTSSEVIDDIFDPKGGNILPEKLLDLYSTKDLHPPSCQFIKWQHHLFFFSKPIARGYDSILSEDFSKIDALSSTNNEDKVFNLGILTQENLFEIITRVSQDKKLAISHASLMIENFDPLLYELSFFKEVPSDNESFFDEDISKEIYSNPLFDEEIISMKIDPHHFNAESNLIESLLNHDSSIISSSSKIDSLLDEFAGELILLKLIPPGIDGTNCDPEEEIRLIEKLLYDNSSPQIDLTLTSDDSMPPGIEKDDYDSERDILILEEFHSNDSLSLSKNKSFHFDIPSSPRPPTKPPDDDSGILTVKTVGDISEHDVPMPRLLPTNPPLLQTRRNLLIFYLIGALKLFSFLLNAR</sequence>
<dbReference type="GO" id="GO:0003964">
    <property type="term" value="F:RNA-directed DNA polymerase activity"/>
    <property type="evidence" value="ECO:0007669"/>
    <property type="project" value="UniProtKB-KW"/>
</dbReference>
<keyword evidence="3" id="KW-0548">Nucleotidyltransferase</keyword>